<protein>
    <submittedName>
        <fullName evidence="3">Uncharacterized protein</fullName>
    </submittedName>
</protein>
<gene>
    <name evidence="3" type="ORF">FA14DRAFT_79487</name>
</gene>
<reference evidence="3 4" key="1">
    <citation type="journal article" date="2018" name="Mol. Biol. Evol.">
        <title>Broad Genomic Sampling Reveals a Smut Pathogenic Ancestry of the Fungal Clade Ustilaginomycotina.</title>
        <authorList>
            <person name="Kijpornyongpan T."/>
            <person name="Mondo S.J."/>
            <person name="Barry K."/>
            <person name="Sandor L."/>
            <person name="Lee J."/>
            <person name="Lipzen A."/>
            <person name="Pangilinan J."/>
            <person name="LaButti K."/>
            <person name="Hainaut M."/>
            <person name="Henrissat B."/>
            <person name="Grigoriev I.V."/>
            <person name="Spatafora J.W."/>
            <person name="Aime M.C."/>
        </authorList>
    </citation>
    <scope>NUCLEOTIDE SEQUENCE [LARGE SCALE GENOMIC DNA]</scope>
    <source>
        <strain evidence="3 4">MCA 3882</strain>
    </source>
</reference>
<evidence type="ECO:0000313" key="4">
    <source>
        <dbReference type="Proteomes" id="UP000245771"/>
    </source>
</evidence>
<name>A0A316V7D5_9BASI</name>
<keyword evidence="2" id="KW-0812">Transmembrane</keyword>
<evidence type="ECO:0000256" key="1">
    <source>
        <dbReference type="SAM" id="MobiDB-lite"/>
    </source>
</evidence>
<proteinExistence type="predicted"/>
<feature type="compositionally biased region" description="Basic and acidic residues" evidence="1">
    <location>
        <begin position="120"/>
        <end position="142"/>
    </location>
</feature>
<evidence type="ECO:0000256" key="2">
    <source>
        <dbReference type="SAM" id="Phobius"/>
    </source>
</evidence>
<feature type="region of interest" description="Disordered" evidence="1">
    <location>
        <begin position="175"/>
        <end position="221"/>
    </location>
</feature>
<feature type="region of interest" description="Disordered" evidence="1">
    <location>
        <begin position="119"/>
        <end position="154"/>
    </location>
</feature>
<feature type="compositionally biased region" description="Basic and acidic residues" evidence="1">
    <location>
        <begin position="181"/>
        <end position="190"/>
    </location>
</feature>
<dbReference type="Proteomes" id="UP000245771">
    <property type="component" value="Unassembled WGS sequence"/>
</dbReference>
<dbReference type="AlphaFoldDB" id="A0A316V7D5"/>
<dbReference type="RefSeq" id="XP_025353230.1">
    <property type="nucleotide sequence ID" value="XM_025502905.1"/>
</dbReference>
<dbReference type="InParanoid" id="A0A316V7D5"/>
<organism evidence="3 4">
    <name type="scientific">Meira miltonrushii</name>
    <dbReference type="NCBI Taxonomy" id="1280837"/>
    <lineage>
        <taxon>Eukaryota</taxon>
        <taxon>Fungi</taxon>
        <taxon>Dikarya</taxon>
        <taxon>Basidiomycota</taxon>
        <taxon>Ustilaginomycotina</taxon>
        <taxon>Exobasidiomycetes</taxon>
        <taxon>Exobasidiales</taxon>
        <taxon>Brachybasidiaceae</taxon>
        <taxon>Meira</taxon>
    </lineage>
</organism>
<feature type="transmembrane region" description="Helical" evidence="2">
    <location>
        <begin position="7"/>
        <end position="25"/>
    </location>
</feature>
<dbReference type="GeneID" id="37024686"/>
<dbReference type="EMBL" id="KZ819605">
    <property type="protein sequence ID" value="PWN32928.1"/>
    <property type="molecule type" value="Genomic_DNA"/>
</dbReference>
<feature type="compositionally biased region" description="Basic and acidic residues" evidence="1">
    <location>
        <begin position="197"/>
        <end position="221"/>
    </location>
</feature>
<keyword evidence="2" id="KW-1133">Transmembrane helix</keyword>
<sequence>MITNMKAYIVFPVVSYFVIITKLAIATGSPEWDKLLADTSIIQPVQQEEDLQSQFASFPPIPAYEHAIDPTTLHQIEKSSTTPVGIERKKPKRKLLEDPKNVSRRLQYAQNKILHPTKKKIPEAEKSQELKERARQRKENFRKNLRLPGNEEKHREYKASIAEYNRRNRKRLLKGLADGTISKEMKENYEKRKRRKIESNKARDRKKLTEKYQKKLKEKPS</sequence>
<accession>A0A316V7D5</accession>
<keyword evidence="2" id="KW-0472">Membrane</keyword>
<keyword evidence="4" id="KW-1185">Reference proteome</keyword>
<evidence type="ECO:0000313" key="3">
    <source>
        <dbReference type="EMBL" id="PWN32928.1"/>
    </source>
</evidence>